<evidence type="ECO:0000313" key="2">
    <source>
        <dbReference type="EMBL" id="GGN06575.1"/>
    </source>
</evidence>
<dbReference type="EMBL" id="BMLI01000002">
    <property type="protein sequence ID" value="GGN06575.1"/>
    <property type="molecule type" value="Genomic_DNA"/>
</dbReference>
<keyword evidence="1" id="KW-0812">Transmembrane</keyword>
<accession>A0ABQ2IFW4</accession>
<protein>
    <submittedName>
        <fullName evidence="2">Uncharacterized protein</fullName>
    </submittedName>
</protein>
<organism evidence="2 3">
    <name type="scientific">Dyadobacter beijingensis</name>
    <dbReference type="NCBI Taxonomy" id="365489"/>
    <lineage>
        <taxon>Bacteria</taxon>
        <taxon>Pseudomonadati</taxon>
        <taxon>Bacteroidota</taxon>
        <taxon>Cytophagia</taxon>
        <taxon>Cytophagales</taxon>
        <taxon>Spirosomataceae</taxon>
        <taxon>Dyadobacter</taxon>
    </lineage>
</organism>
<evidence type="ECO:0000256" key="1">
    <source>
        <dbReference type="SAM" id="Phobius"/>
    </source>
</evidence>
<sequence>MILPPKQGMSVGNHLQTSIAASTLSICLALLLNDQFKAYYYVYFITLLIPIIDNKNYAKIQYPQR</sequence>
<proteinExistence type="predicted"/>
<keyword evidence="1" id="KW-0472">Membrane</keyword>
<name>A0ABQ2IFW4_9BACT</name>
<comment type="caution">
    <text evidence="2">The sequence shown here is derived from an EMBL/GenBank/DDBJ whole genome shotgun (WGS) entry which is preliminary data.</text>
</comment>
<dbReference type="Proteomes" id="UP000632339">
    <property type="component" value="Unassembled WGS sequence"/>
</dbReference>
<reference evidence="3" key="1">
    <citation type="journal article" date="2019" name="Int. J. Syst. Evol. Microbiol.">
        <title>The Global Catalogue of Microorganisms (GCM) 10K type strain sequencing project: providing services to taxonomists for standard genome sequencing and annotation.</title>
        <authorList>
            <consortium name="The Broad Institute Genomics Platform"/>
            <consortium name="The Broad Institute Genome Sequencing Center for Infectious Disease"/>
            <person name="Wu L."/>
            <person name="Ma J."/>
        </authorList>
    </citation>
    <scope>NUCLEOTIDE SEQUENCE [LARGE SCALE GENOMIC DNA]</scope>
    <source>
        <strain evidence="3">CGMCC 1.6375</strain>
    </source>
</reference>
<evidence type="ECO:0000313" key="3">
    <source>
        <dbReference type="Proteomes" id="UP000632339"/>
    </source>
</evidence>
<feature type="transmembrane region" description="Helical" evidence="1">
    <location>
        <begin position="12"/>
        <end position="32"/>
    </location>
</feature>
<gene>
    <name evidence="2" type="ORF">GCM10010967_47280</name>
</gene>
<keyword evidence="3" id="KW-1185">Reference proteome</keyword>
<keyword evidence="1" id="KW-1133">Transmembrane helix</keyword>